<feature type="compositionally biased region" description="Polar residues" evidence="1">
    <location>
        <begin position="709"/>
        <end position="719"/>
    </location>
</feature>
<feature type="transmembrane region" description="Helical" evidence="2">
    <location>
        <begin position="562"/>
        <end position="582"/>
    </location>
</feature>
<evidence type="ECO:0000313" key="4">
    <source>
        <dbReference type="Proteomes" id="UP000277212"/>
    </source>
</evidence>
<keyword evidence="2" id="KW-0472">Membrane</keyword>
<name>A0A3M2RRU7_9HYPO</name>
<accession>A0A3M2RRU7</accession>
<feature type="transmembrane region" description="Helical" evidence="2">
    <location>
        <begin position="123"/>
        <end position="143"/>
    </location>
</feature>
<comment type="caution">
    <text evidence="3">The sequence shown here is derived from an EMBL/GenBank/DDBJ whole genome shotgun (WGS) entry which is preliminary data.</text>
</comment>
<proteinExistence type="predicted"/>
<feature type="compositionally biased region" description="Basic and acidic residues" evidence="1">
    <location>
        <begin position="675"/>
        <end position="685"/>
    </location>
</feature>
<protein>
    <submittedName>
        <fullName evidence="3">Uncharacterized protein</fullName>
    </submittedName>
</protein>
<sequence>MASISNLYVKPELVHRGGWRNWDSDAATGGQITMLKDDAELLSIFIGIFLVFVAAGLWTLIAYLIFQLNRRKRQKEGPGAFDALYHQQQTILRNGSSDIAIGSAFLKLWLAWGNNPKVLKSTLPIVILALVSFGFFLIALPFITAMEMLDNQGNQVLIKSPKCGFWEPDIDGDLQGSFTVVTKQTLEAASYVDNCYETDAESALCDQFLPKRQLPILRVHNVPCPFHKSVCLPWTEGGKPPAITVQTDELDSHKDFGINAPPEERIKFRRSTICSPLNVNKYGMVFERMTGENFTGIFFGPSAVSNWTYTYGVSDWQFVAEPSYTLSGFYWRPFGNVSYIQLFEPIPELRRNDADLTVVFFNNNNVYMLGKDGPCTDPFFSATKLANKDLLPDHYMPDSPITAIGCIDQYQFAKAGSDEWTPLASFADSTTNMTFINQLSIKQVAAHASIRWALHQAGGIDMVIENLRTEALRAKRYPGLRHGVQNPLPNDQWMREVEYWFMIGLAKVQLGVINVALGPQDPENSGLRDNTTFIVQTRKNLMDYVCTSQKIHSLEFKNLHKAGFIALALLGGLSIILPSLVLRTMIWWRKRQPEVLTWTSYGLLQFLRMAVEGAGIQGWERVDEDVPLLKPHDQPSGDVDVRNVGTDGLPHPVWARPVSNPTLVGSSVSRSYDEYRGGHLKDKSNEVPMEVMPSGPERAQGYGQRMQGGYNQVSGREVL</sequence>
<feature type="region of interest" description="Disordered" evidence="1">
    <location>
        <begin position="675"/>
        <end position="719"/>
    </location>
</feature>
<dbReference type="Proteomes" id="UP000277212">
    <property type="component" value="Unassembled WGS sequence"/>
</dbReference>
<dbReference type="EMBL" id="NKUJ01000308">
    <property type="protein sequence ID" value="RMJ08033.1"/>
    <property type="molecule type" value="Genomic_DNA"/>
</dbReference>
<keyword evidence="2" id="KW-1133">Transmembrane helix</keyword>
<reference evidence="3 4" key="1">
    <citation type="submission" date="2017-06" db="EMBL/GenBank/DDBJ databases">
        <title>Comparative genomic analysis of Ambrosia Fusariam Clade fungi.</title>
        <authorList>
            <person name="Stajich J.E."/>
            <person name="Carrillo J."/>
            <person name="Kijimoto T."/>
            <person name="Eskalen A."/>
            <person name="O'Donnell K."/>
            <person name="Kasson M."/>
        </authorList>
    </citation>
    <scope>NUCLEOTIDE SEQUENCE [LARGE SCALE GENOMIC DNA]</scope>
    <source>
        <strain evidence="3">UCR3666</strain>
    </source>
</reference>
<dbReference type="AlphaFoldDB" id="A0A3M2RRU7"/>
<keyword evidence="2" id="KW-0812">Transmembrane</keyword>
<gene>
    <name evidence="3" type="ORF">CDV36_012357</name>
</gene>
<organism evidence="3 4">
    <name type="scientific">Fusarium kuroshium</name>
    <dbReference type="NCBI Taxonomy" id="2010991"/>
    <lineage>
        <taxon>Eukaryota</taxon>
        <taxon>Fungi</taxon>
        <taxon>Dikarya</taxon>
        <taxon>Ascomycota</taxon>
        <taxon>Pezizomycotina</taxon>
        <taxon>Sordariomycetes</taxon>
        <taxon>Hypocreomycetidae</taxon>
        <taxon>Hypocreales</taxon>
        <taxon>Nectriaceae</taxon>
        <taxon>Fusarium</taxon>
        <taxon>Fusarium solani species complex</taxon>
    </lineage>
</organism>
<evidence type="ECO:0000256" key="2">
    <source>
        <dbReference type="SAM" id="Phobius"/>
    </source>
</evidence>
<evidence type="ECO:0000256" key="1">
    <source>
        <dbReference type="SAM" id="MobiDB-lite"/>
    </source>
</evidence>
<feature type="transmembrane region" description="Helical" evidence="2">
    <location>
        <begin position="44"/>
        <end position="66"/>
    </location>
</feature>
<dbReference type="OrthoDB" id="3540210at2759"/>
<keyword evidence="4" id="KW-1185">Reference proteome</keyword>
<evidence type="ECO:0000313" key="3">
    <source>
        <dbReference type="EMBL" id="RMJ08033.1"/>
    </source>
</evidence>